<accession>A0A5B7H4S6</accession>
<keyword evidence="3" id="KW-1185">Reference proteome</keyword>
<dbReference type="EMBL" id="VSRR010022718">
    <property type="protein sequence ID" value="MPC64926.1"/>
    <property type="molecule type" value="Genomic_DNA"/>
</dbReference>
<organism evidence="2 3">
    <name type="scientific">Portunus trituberculatus</name>
    <name type="common">Swimming crab</name>
    <name type="synonym">Neptunus trituberculatus</name>
    <dbReference type="NCBI Taxonomy" id="210409"/>
    <lineage>
        <taxon>Eukaryota</taxon>
        <taxon>Metazoa</taxon>
        <taxon>Ecdysozoa</taxon>
        <taxon>Arthropoda</taxon>
        <taxon>Crustacea</taxon>
        <taxon>Multicrustacea</taxon>
        <taxon>Malacostraca</taxon>
        <taxon>Eumalacostraca</taxon>
        <taxon>Eucarida</taxon>
        <taxon>Decapoda</taxon>
        <taxon>Pleocyemata</taxon>
        <taxon>Brachyura</taxon>
        <taxon>Eubrachyura</taxon>
        <taxon>Portunoidea</taxon>
        <taxon>Portunidae</taxon>
        <taxon>Portuninae</taxon>
        <taxon>Portunus</taxon>
    </lineage>
</organism>
<gene>
    <name evidence="2" type="ORF">E2C01_059048</name>
</gene>
<dbReference type="AlphaFoldDB" id="A0A5B7H4S6"/>
<feature type="region of interest" description="Disordered" evidence="1">
    <location>
        <begin position="20"/>
        <end position="55"/>
    </location>
</feature>
<name>A0A5B7H4S6_PORTR</name>
<feature type="compositionally biased region" description="Polar residues" evidence="1">
    <location>
        <begin position="35"/>
        <end position="44"/>
    </location>
</feature>
<protein>
    <submittedName>
        <fullName evidence="2">Uncharacterized protein</fullName>
    </submittedName>
</protein>
<reference evidence="2 3" key="1">
    <citation type="submission" date="2019-05" db="EMBL/GenBank/DDBJ databases">
        <title>Another draft genome of Portunus trituberculatus and its Hox gene families provides insights of decapod evolution.</title>
        <authorList>
            <person name="Jeong J.-H."/>
            <person name="Song I."/>
            <person name="Kim S."/>
            <person name="Choi T."/>
            <person name="Kim D."/>
            <person name="Ryu S."/>
            <person name="Kim W."/>
        </authorList>
    </citation>
    <scope>NUCLEOTIDE SEQUENCE [LARGE SCALE GENOMIC DNA]</scope>
    <source>
        <tissue evidence="2">Muscle</tissue>
    </source>
</reference>
<comment type="caution">
    <text evidence="2">The sequence shown here is derived from an EMBL/GenBank/DDBJ whole genome shotgun (WGS) entry which is preliminary data.</text>
</comment>
<sequence>MYGAGAEKKRGKRIGRLVIFTGHQGPGDEGKEQSRTTGETSYTPTHLPPSLPHRATTTLTTVTTRAARLAACCGMLTVAHNIPASLRLARNSVAIVSQHRCAQLPSRCNENVLLG</sequence>
<dbReference type="Proteomes" id="UP000324222">
    <property type="component" value="Unassembled WGS sequence"/>
</dbReference>
<evidence type="ECO:0000256" key="1">
    <source>
        <dbReference type="SAM" id="MobiDB-lite"/>
    </source>
</evidence>
<evidence type="ECO:0000313" key="3">
    <source>
        <dbReference type="Proteomes" id="UP000324222"/>
    </source>
</evidence>
<proteinExistence type="predicted"/>
<evidence type="ECO:0000313" key="2">
    <source>
        <dbReference type="EMBL" id="MPC64926.1"/>
    </source>
</evidence>